<feature type="chain" id="PRO_5045097331" evidence="1">
    <location>
        <begin position="27"/>
        <end position="239"/>
    </location>
</feature>
<accession>A0ABU5U5R9</accession>
<feature type="signal peptide" evidence="1">
    <location>
        <begin position="1"/>
        <end position="26"/>
    </location>
</feature>
<gene>
    <name evidence="2" type="ORF">VB854_26540</name>
</gene>
<name>A0ABU5U5R9_9CYAN</name>
<proteinExistence type="predicted"/>
<dbReference type="NCBIfam" id="TIGR02595">
    <property type="entry name" value="PEP_CTERM"/>
    <property type="match status" value="1"/>
</dbReference>
<keyword evidence="3" id="KW-1185">Reference proteome</keyword>
<organism evidence="2 3">
    <name type="scientific">Limnoraphis robusta CCNP1315</name>
    <dbReference type="NCBI Taxonomy" id="3110306"/>
    <lineage>
        <taxon>Bacteria</taxon>
        <taxon>Bacillati</taxon>
        <taxon>Cyanobacteriota</taxon>
        <taxon>Cyanophyceae</taxon>
        <taxon>Oscillatoriophycideae</taxon>
        <taxon>Oscillatoriales</taxon>
        <taxon>Sirenicapillariaceae</taxon>
        <taxon>Limnoraphis</taxon>
    </lineage>
</organism>
<protein>
    <submittedName>
        <fullName evidence="2">PEP-CTERM sorting domain-containing protein</fullName>
    </submittedName>
</protein>
<dbReference type="InterPro" id="IPR013424">
    <property type="entry name" value="Ice-binding_C"/>
</dbReference>
<dbReference type="RefSeq" id="WP_323218209.1">
    <property type="nucleotide sequence ID" value="NZ_JAYGHT010000190.1"/>
</dbReference>
<evidence type="ECO:0000256" key="1">
    <source>
        <dbReference type="SAM" id="SignalP"/>
    </source>
</evidence>
<keyword evidence="1" id="KW-0732">Signal</keyword>
<reference evidence="2 3" key="1">
    <citation type="submission" date="2023-12" db="EMBL/GenBank/DDBJ databases">
        <title>Baltic Sea Cyanobacteria.</title>
        <authorList>
            <person name="Delbaje E."/>
            <person name="Fewer D.P."/>
            <person name="Shishido T.K."/>
        </authorList>
    </citation>
    <scope>NUCLEOTIDE SEQUENCE [LARGE SCALE GENOMIC DNA]</scope>
    <source>
        <strain evidence="2 3">CCNP 1315</strain>
    </source>
</reference>
<evidence type="ECO:0000313" key="3">
    <source>
        <dbReference type="Proteomes" id="UP001301728"/>
    </source>
</evidence>
<comment type="caution">
    <text evidence="2">The sequence shown here is derived from an EMBL/GenBank/DDBJ whole genome shotgun (WGS) entry which is preliminary data.</text>
</comment>
<sequence length="239" mass="24727">MSYKLLTSGLLATIVVIGAIAAPAQAKSDNGNTNPNKPNNDNVLANEEIVEQALGSLSCEAGTVNATDALGNVYGATKCAGSYKGNDTGAGDPLLTLLESGDLFGEEIGSWDWELSGKSDGNKGPFGITAPGSNSGNWSLSTALESPFILSLKSSTSWSAYYFENLDSAITGGFFNTLGVEVNENNGEGKGLSHASLFVASKQFVDEPEPQEVPEPGTLLGLLTLGGVVFGKKVISRKS</sequence>
<evidence type="ECO:0000313" key="2">
    <source>
        <dbReference type="EMBL" id="MEA5522496.1"/>
    </source>
</evidence>
<dbReference type="Proteomes" id="UP001301728">
    <property type="component" value="Unassembled WGS sequence"/>
</dbReference>
<dbReference type="EMBL" id="JAYGHT010000190">
    <property type="protein sequence ID" value="MEA5522496.1"/>
    <property type="molecule type" value="Genomic_DNA"/>
</dbReference>